<accession>A0A6G8QE76</accession>
<dbReference type="AlphaFoldDB" id="A0A6G8QE76"/>
<dbReference type="Proteomes" id="UP000501452">
    <property type="component" value="Chromosome"/>
</dbReference>
<dbReference type="CDD" id="cd05151">
    <property type="entry name" value="ChoK-like"/>
    <property type="match status" value="1"/>
</dbReference>
<reference evidence="2 3" key="1">
    <citation type="submission" date="2019-10" db="EMBL/GenBank/DDBJ databases">
        <title>Rubrobacter sp nov SCSIO 52090 isolated from a deep-sea sediment in the South China Sea.</title>
        <authorList>
            <person name="Chen R.W."/>
        </authorList>
    </citation>
    <scope>NUCLEOTIDE SEQUENCE [LARGE SCALE GENOMIC DNA]</scope>
    <source>
        <strain evidence="2 3">SCSIO 52909</strain>
    </source>
</reference>
<dbReference type="Pfam" id="PF01636">
    <property type="entry name" value="APH"/>
    <property type="match status" value="1"/>
</dbReference>
<dbReference type="Gene3D" id="3.30.200.20">
    <property type="entry name" value="Phosphorylase Kinase, domain 1"/>
    <property type="match status" value="1"/>
</dbReference>
<keyword evidence="2" id="KW-0808">Transferase</keyword>
<proteinExistence type="predicted"/>
<dbReference type="Gene3D" id="3.90.1200.10">
    <property type="match status" value="1"/>
</dbReference>
<protein>
    <submittedName>
        <fullName evidence="2">Phosphotransferase</fullName>
    </submittedName>
</protein>
<dbReference type="KEGG" id="rub:GBA63_20135"/>
<name>A0A6G8QE76_9ACTN</name>
<dbReference type="GO" id="GO:0004305">
    <property type="term" value="F:ethanolamine kinase activity"/>
    <property type="evidence" value="ECO:0007669"/>
    <property type="project" value="TreeGrafter"/>
</dbReference>
<dbReference type="RefSeq" id="WP_166179147.1">
    <property type="nucleotide sequence ID" value="NZ_CP045119.1"/>
</dbReference>
<dbReference type="InterPro" id="IPR011009">
    <property type="entry name" value="Kinase-like_dom_sf"/>
</dbReference>
<organism evidence="2 3">
    <name type="scientific">Rubrobacter tropicus</name>
    <dbReference type="NCBI Taxonomy" id="2653851"/>
    <lineage>
        <taxon>Bacteria</taxon>
        <taxon>Bacillati</taxon>
        <taxon>Actinomycetota</taxon>
        <taxon>Rubrobacteria</taxon>
        <taxon>Rubrobacterales</taxon>
        <taxon>Rubrobacteraceae</taxon>
        <taxon>Rubrobacter</taxon>
    </lineage>
</organism>
<keyword evidence="3" id="KW-1185">Reference proteome</keyword>
<gene>
    <name evidence="2" type="ORF">GBA63_20135</name>
</gene>
<dbReference type="GO" id="GO:0006646">
    <property type="term" value="P:phosphatidylethanolamine biosynthetic process"/>
    <property type="evidence" value="ECO:0007669"/>
    <property type="project" value="TreeGrafter"/>
</dbReference>
<dbReference type="GO" id="GO:0005737">
    <property type="term" value="C:cytoplasm"/>
    <property type="evidence" value="ECO:0007669"/>
    <property type="project" value="TreeGrafter"/>
</dbReference>
<sequence>MDVESREGAFREARPVTAAPAGETLAKIQAALGCVPVFAGTRWEDVEVEPLDSFTNLSYKLTAHGSAYVLRVAGKGTSSYIDRGAEEHNARIATEAGLNAEVLFFDPDDGTMLSRFIEGPHMDRIGLHDDPEAIARAALTLRRVHGIGKAFKSRFGPYAPIDYYFELLRGLNSPLPDVFHEVKHGAEAVRQVLKAASVPAAPCHNDTCPENFVEVGGSVYLIDWEYSGMNDPMCDLGNLSVETGFDPEQDRVMMEAYCGGAVPPGLYDRVVLHKAISDYFWGLWGLVQHANGSPATDYWAYATDRFEHCKAVMGNDEFRTRLDAVRAPNETAKKPRA</sequence>
<dbReference type="InterPro" id="IPR002575">
    <property type="entry name" value="Aminoglycoside_PTrfase"/>
</dbReference>
<evidence type="ECO:0000259" key="1">
    <source>
        <dbReference type="Pfam" id="PF01636"/>
    </source>
</evidence>
<dbReference type="EMBL" id="CP045119">
    <property type="protein sequence ID" value="QIN84701.1"/>
    <property type="molecule type" value="Genomic_DNA"/>
</dbReference>
<dbReference type="PANTHER" id="PTHR22603:SF66">
    <property type="entry name" value="ETHANOLAMINE KINASE"/>
    <property type="match status" value="1"/>
</dbReference>
<evidence type="ECO:0000313" key="2">
    <source>
        <dbReference type="EMBL" id="QIN84701.1"/>
    </source>
</evidence>
<evidence type="ECO:0000313" key="3">
    <source>
        <dbReference type="Proteomes" id="UP000501452"/>
    </source>
</evidence>
<feature type="domain" description="Aminoglycoside phosphotransferase" evidence="1">
    <location>
        <begin position="48"/>
        <end position="261"/>
    </location>
</feature>
<dbReference type="PANTHER" id="PTHR22603">
    <property type="entry name" value="CHOLINE/ETHANOALAMINE KINASE"/>
    <property type="match status" value="1"/>
</dbReference>
<dbReference type="SUPFAM" id="SSF56112">
    <property type="entry name" value="Protein kinase-like (PK-like)"/>
    <property type="match status" value="1"/>
</dbReference>